<accession>A0ABN6HVD9</accession>
<evidence type="ECO:0000313" key="2">
    <source>
        <dbReference type="EMBL" id="BCY28423.1"/>
    </source>
</evidence>
<keyword evidence="1" id="KW-0732">Signal</keyword>
<organism evidence="2 3">
    <name type="scientific">Flavobacterium okayamense</name>
    <dbReference type="NCBI Taxonomy" id="2830782"/>
    <lineage>
        <taxon>Bacteria</taxon>
        <taxon>Pseudomonadati</taxon>
        <taxon>Bacteroidota</taxon>
        <taxon>Flavobacteriia</taxon>
        <taxon>Flavobacteriales</taxon>
        <taxon>Flavobacteriaceae</taxon>
        <taxon>Flavobacterium</taxon>
    </lineage>
</organism>
<feature type="signal peptide" evidence="1">
    <location>
        <begin position="1"/>
        <end position="17"/>
    </location>
</feature>
<evidence type="ECO:0008006" key="4">
    <source>
        <dbReference type="Google" id="ProtNLM"/>
    </source>
</evidence>
<dbReference type="EMBL" id="AP024749">
    <property type="protein sequence ID" value="BCY28423.1"/>
    <property type="molecule type" value="Genomic_DNA"/>
</dbReference>
<sequence>MKSVKYIVLLLNFFLLASCTITESLVMNEDGSGKYAFEIDASQLMAMGGKSQFSKKDSDKESKDIDSIVSFKQMFAEKQDSISQLPKEEQERLKKLENFKMHLLVNEKSEKINYSLFTDFNSISELDNLMSPLKSLTTFGGSQDKMISDMTEASAGTNAIQQFFYDGKVFKKKLIADKKMEFKKKENLEGDELGNQINESMEMLFAQSNFKVKYTFPKSVKKVKSDYNVMYSEDRKTIIIEVPFKDYMENVEKSNLEVEFK</sequence>
<reference evidence="2 3" key="1">
    <citation type="submission" date="2021-06" db="EMBL/GenBank/DDBJ databases">
        <title>Whole genome sequences of Flavobacterium sp. KK2020170 and assembly.</title>
        <authorList>
            <person name="Kitahara K."/>
            <person name="Miyoshi S."/>
            <person name="Uesaka K."/>
        </authorList>
    </citation>
    <scope>NUCLEOTIDE SEQUENCE [LARGE SCALE GENOMIC DNA]</scope>
    <source>
        <strain evidence="2 3">KK2020170</strain>
    </source>
</reference>
<dbReference type="PROSITE" id="PS51257">
    <property type="entry name" value="PROKAR_LIPOPROTEIN"/>
    <property type="match status" value="1"/>
</dbReference>
<feature type="chain" id="PRO_5046612035" description="Lipoprotein" evidence="1">
    <location>
        <begin position="18"/>
        <end position="261"/>
    </location>
</feature>
<dbReference type="Proteomes" id="UP000825258">
    <property type="component" value="Chromosome"/>
</dbReference>
<protein>
    <recommendedName>
        <fullName evidence="4">Lipoprotein</fullName>
    </recommendedName>
</protein>
<keyword evidence="3" id="KW-1185">Reference proteome</keyword>
<dbReference type="RefSeq" id="WP_221257543.1">
    <property type="nucleotide sequence ID" value="NZ_AP024749.1"/>
</dbReference>
<evidence type="ECO:0000256" key="1">
    <source>
        <dbReference type="SAM" id="SignalP"/>
    </source>
</evidence>
<name>A0ABN6HVD9_9FLAO</name>
<proteinExistence type="predicted"/>
<gene>
    <name evidence="2" type="ORF">KK2020170_12910</name>
</gene>
<evidence type="ECO:0000313" key="3">
    <source>
        <dbReference type="Proteomes" id="UP000825258"/>
    </source>
</evidence>